<dbReference type="EMBL" id="RJSG01000002">
    <property type="protein sequence ID" value="RNL80024.1"/>
    <property type="molecule type" value="Genomic_DNA"/>
</dbReference>
<proteinExistence type="predicted"/>
<dbReference type="Proteomes" id="UP000277094">
    <property type="component" value="Unassembled WGS sequence"/>
</dbReference>
<evidence type="ECO:0008006" key="4">
    <source>
        <dbReference type="Google" id="ProtNLM"/>
    </source>
</evidence>
<feature type="transmembrane region" description="Helical" evidence="1">
    <location>
        <begin position="26"/>
        <end position="47"/>
    </location>
</feature>
<dbReference type="AlphaFoldDB" id="A0A3N0DWN6"/>
<comment type="caution">
    <text evidence="2">The sequence shown here is derived from an EMBL/GenBank/DDBJ whole genome shotgun (WGS) entry which is preliminary data.</text>
</comment>
<feature type="transmembrane region" description="Helical" evidence="1">
    <location>
        <begin position="53"/>
        <end position="75"/>
    </location>
</feature>
<evidence type="ECO:0000313" key="3">
    <source>
        <dbReference type="Proteomes" id="UP000277094"/>
    </source>
</evidence>
<keyword evidence="3" id="KW-1185">Reference proteome</keyword>
<protein>
    <recommendedName>
        <fullName evidence="4">AtpZ/AtpI family protein</fullName>
    </recommendedName>
</protein>
<organism evidence="2 3">
    <name type="scientific">Nocardioides marmorisolisilvae</name>
    <dbReference type="NCBI Taxonomy" id="1542737"/>
    <lineage>
        <taxon>Bacteria</taxon>
        <taxon>Bacillati</taxon>
        <taxon>Actinomycetota</taxon>
        <taxon>Actinomycetes</taxon>
        <taxon>Propionibacteriales</taxon>
        <taxon>Nocardioidaceae</taxon>
        <taxon>Nocardioides</taxon>
    </lineage>
</organism>
<sequence length="83" mass="8328">MAEDPWNGPDWMPDDASANGLRGRDLIGLGGVLLGAVVAGLVLGLLADDAFDSAPVGVLVGIALGIVLGCTAFALRVRSALRG</sequence>
<keyword evidence="1" id="KW-1133">Transmembrane helix</keyword>
<reference evidence="2 3" key="1">
    <citation type="submission" date="2018-11" db="EMBL/GenBank/DDBJ databases">
        <authorList>
            <person name="Li F."/>
        </authorList>
    </citation>
    <scope>NUCLEOTIDE SEQUENCE [LARGE SCALE GENOMIC DNA]</scope>
    <source>
        <strain evidence="2 3">KIS18-7</strain>
    </source>
</reference>
<gene>
    <name evidence="2" type="ORF">EFL95_13985</name>
</gene>
<keyword evidence="1" id="KW-0472">Membrane</keyword>
<evidence type="ECO:0000313" key="2">
    <source>
        <dbReference type="EMBL" id="RNL80024.1"/>
    </source>
</evidence>
<evidence type="ECO:0000256" key="1">
    <source>
        <dbReference type="SAM" id="Phobius"/>
    </source>
</evidence>
<keyword evidence="1" id="KW-0812">Transmembrane</keyword>
<accession>A0A3N0DWN6</accession>
<name>A0A3N0DWN6_9ACTN</name>